<reference evidence="6 7" key="1">
    <citation type="submission" date="2018-04" db="EMBL/GenBank/DDBJ databases">
        <title>Adhaeribacter sp. HMF7616 genome sequencing and assembly.</title>
        <authorList>
            <person name="Kang H."/>
            <person name="Kang J."/>
            <person name="Cha I."/>
            <person name="Kim H."/>
            <person name="Joh K."/>
        </authorList>
    </citation>
    <scope>NUCLEOTIDE SEQUENCE [LARGE SCALE GENOMIC DNA]</scope>
    <source>
        <strain evidence="6 7">HMF7616</strain>
    </source>
</reference>
<evidence type="ECO:0000313" key="7">
    <source>
        <dbReference type="Proteomes" id="UP000253919"/>
    </source>
</evidence>
<comment type="subcellular location">
    <subcellularLocation>
        <location evidence="1">Membrane</location>
        <topology evidence="1">Multi-pass membrane protein</topology>
    </subcellularLocation>
</comment>
<keyword evidence="2 5" id="KW-0812">Transmembrane</keyword>
<feature type="transmembrane region" description="Helical" evidence="5">
    <location>
        <begin position="110"/>
        <end position="131"/>
    </location>
</feature>
<dbReference type="Proteomes" id="UP000253919">
    <property type="component" value="Unassembled WGS sequence"/>
</dbReference>
<dbReference type="PANTHER" id="PTHR11706:SF2">
    <property type="entry name" value="TRANSPORTER PROTEIN"/>
    <property type="match status" value="1"/>
</dbReference>
<dbReference type="PANTHER" id="PTHR11706">
    <property type="entry name" value="SOLUTE CARRIER PROTEIN FAMILY 11 MEMBER"/>
    <property type="match status" value="1"/>
</dbReference>
<evidence type="ECO:0000256" key="1">
    <source>
        <dbReference type="ARBA" id="ARBA00004141"/>
    </source>
</evidence>
<feature type="transmembrane region" description="Helical" evidence="5">
    <location>
        <begin position="76"/>
        <end position="98"/>
    </location>
</feature>
<evidence type="ECO:0000256" key="5">
    <source>
        <dbReference type="SAM" id="Phobius"/>
    </source>
</evidence>
<protein>
    <submittedName>
        <fullName evidence="6">Putative membrane protein</fullName>
    </submittedName>
</protein>
<evidence type="ECO:0000256" key="3">
    <source>
        <dbReference type="ARBA" id="ARBA00022989"/>
    </source>
</evidence>
<feature type="transmembrane region" description="Helical" evidence="5">
    <location>
        <begin position="222"/>
        <end position="249"/>
    </location>
</feature>
<feature type="transmembrane region" description="Helical" evidence="5">
    <location>
        <begin position="143"/>
        <end position="162"/>
    </location>
</feature>
<evidence type="ECO:0000256" key="2">
    <source>
        <dbReference type="ARBA" id="ARBA00022692"/>
    </source>
</evidence>
<feature type="transmembrane region" description="Helical" evidence="5">
    <location>
        <begin position="37"/>
        <end position="55"/>
    </location>
</feature>
<comment type="caution">
    <text evidence="6">The sequence shown here is derived from an EMBL/GenBank/DDBJ whole genome shotgun (WGS) entry which is preliminary data.</text>
</comment>
<feature type="transmembrane region" description="Helical" evidence="5">
    <location>
        <begin position="330"/>
        <end position="354"/>
    </location>
</feature>
<organism evidence="6 7">
    <name type="scientific">Adhaeribacter pallidiroseus</name>
    <dbReference type="NCBI Taxonomy" id="2072847"/>
    <lineage>
        <taxon>Bacteria</taxon>
        <taxon>Pseudomonadati</taxon>
        <taxon>Bacteroidota</taxon>
        <taxon>Cytophagia</taxon>
        <taxon>Cytophagales</taxon>
        <taxon>Hymenobacteraceae</taxon>
        <taxon>Adhaeribacter</taxon>
    </lineage>
</organism>
<keyword evidence="4 5" id="KW-0472">Membrane</keyword>
<dbReference type="GO" id="GO:0005886">
    <property type="term" value="C:plasma membrane"/>
    <property type="evidence" value="ECO:0007669"/>
    <property type="project" value="TreeGrafter"/>
</dbReference>
<dbReference type="InterPro" id="IPR001046">
    <property type="entry name" value="NRAMP_fam"/>
</dbReference>
<keyword evidence="7" id="KW-1185">Reference proteome</keyword>
<evidence type="ECO:0000313" key="6">
    <source>
        <dbReference type="EMBL" id="RDC63970.1"/>
    </source>
</evidence>
<gene>
    <name evidence="6" type="ORF">AHMF7616_02580</name>
</gene>
<proteinExistence type="predicted"/>
<evidence type="ECO:0000256" key="4">
    <source>
        <dbReference type="ARBA" id="ARBA00023136"/>
    </source>
</evidence>
<feature type="transmembrane region" description="Helical" evidence="5">
    <location>
        <begin position="307"/>
        <end position="324"/>
    </location>
</feature>
<keyword evidence="3 5" id="KW-1133">Transmembrane helix</keyword>
<sequence>MKTKLKGEVLLGAAFLMATSAVGPGFLTQTTVFTQSLGASFGFVILVSVIIDVGVQLNIWRVIAVAQQRAPEIANAVLPGLGVFISILIVTGGLAFNIGNVAGAGLGLQVLTGISPELGAVVSAGAAIGIFMVKEAGKAMDRLAQLLGLLMILLILYVVFTAKPPLQEAVVKTLLPDKVEVITIITLVGGTVGGYITFAGGHRLLDAGVKGSQALPQVITSAISGIAVASFIRILLFLASLGVVAQGLVIDAANPPASVFALAAGQIGYKLFGIVMFAAAITSVVGSAYTSVSFIKFFHPAIPQHENKVIIGFILVSTLIFISVGKPVMLLILAGALNGFILPITLGIILVAAYRSSVVGNYRHPTWLTIFGVAVVLIMAWMSGHVFWSQLPRLFSG</sequence>
<accession>A0A369QI40</accession>
<dbReference type="Pfam" id="PF01566">
    <property type="entry name" value="Nramp"/>
    <property type="match status" value="1"/>
</dbReference>
<dbReference type="OrthoDB" id="141480at2"/>
<dbReference type="GO" id="GO:0015086">
    <property type="term" value="F:cadmium ion transmembrane transporter activity"/>
    <property type="evidence" value="ECO:0007669"/>
    <property type="project" value="TreeGrafter"/>
</dbReference>
<feature type="transmembrane region" description="Helical" evidence="5">
    <location>
        <begin position="366"/>
        <end position="388"/>
    </location>
</feature>
<feature type="transmembrane region" description="Helical" evidence="5">
    <location>
        <begin position="269"/>
        <end position="295"/>
    </location>
</feature>
<dbReference type="GO" id="GO:0034755">
    <property type="term" value="P:iron ion transmembrane transport"/>
    <property type="evidence" value="ECO:0007669"/>
    <property type="project" value="TreeGrafter"/>
</dbReference>
<dbReference type="EMBL" id="QASA01000001">
    <property type="protein sequence ID" value="RDC63970.1"/>
    <property type="molecule type" value="Genomic_DNA"/>
</dbReference>
<dbReference type="AlphaFoldDB" id="A0A369QI40"/>
<feature type="transmembrane region" description="Helical" evidence="5">
    <location>
        <begin position="182"/>
        <end position="201"/>
    </location>
</feature>
<dbReference type="RefSeq" id="WP_115373186.1">
    <property type="nucleotide sequence ID" value="NZ_QASA01000001.1"/>
</dbReference>
<dbReference type="GO" id="GO:0005384">
    <property type="term" value="F:manganese ion transmembrane transporter activity"/>
    <property type="evidence" value="ECO:0007669"/>
    <property type="project" value="TreeGrafter"/>
</dbReference>
<name>A0A369QI40_9BACT</name>